<keyword evidence="5" id="KW-0663">Pyridoxal phosphate</keyword>
<evidence type="ECO:0000313" key="7">
    <source>
        <dbReference type="EMBL" id="SCZ92646.1"/>
    </source>
</evidence>
<reference evidence="8" key="1">
    <citation type="submission" date="2016-10" db="EMBL/GenBank/DDBJ databases">
        <authorList>
            <person name="Jeantristanb JTB J.-T."/>
            <person name="Ricardo R."/>
        </authorList>
    </citation>
    <scope>NUCLEOTIDE SEQUENCE [LARGE SCALE GENOMIC DNA]</scope>
</reference>
<dbReference type="InterPro" id="IPR050596">
    <property type="entry name" value="AspAT/PAT-like"/>
</dbReference>
<dbReference type="InterPro" id="IPR015421">
    <property type="entry name" value="PyrdxlP-dep_Trfase_major"/>
</dbReference>
<dbReference type="PROSITE" id="PS00105">
    <property type="entry name" value="AA_TRANSFER_CLASS_1"/>
    <property type="match status" value="1"/>
</dbReference>
<dbReference type="NCBIfam" id="NF005732">
    <property type="entry name" value="PRK07550.1"/>
    <property type="match status" value="1"/>
</dbReference>
<dbReference type="InterPro" id="IPR004839">
    <property type="entry name" value="Aminotransferase_I/II_large"/>
</dbReference>
<evidence type="ECO:0000256" key="5">
    <source>
        <dbReference type="ARBA" id="ARBA00022898"/>
    </source>
</evidence>
<dbReference type="InterPro" id="IPR004838">
    <property type="entry name" value="NHTrfase_class1_PyrdxlP-BS"/>
</dbReference>
<feature type="domain" description="Aminotransferase class I/classII large" evidence="6">
    <location>
        <begin position="38"/>
        <end position="394"/>
    </location>
</feature>
<evidence type="ECO:0000256" key="3">
    <source>
        <dbReference type="ARBA" id="ARBA00022576"/>
    </source>
</evidence>
<dbReference type="PRINTS" id="PR00753">
    <property type="entry name" value="ACCSYNTHASE"/>
</dbReference>
<proteinExistence type="inferred from homology"/>
<dbReference type="GO" id="GO:0030170">
    <property type="term" value="F:pyridoxal phosphate binding"/>
    <property type="evidence" value="ECO:0007669"/>
    <property type="project" value="InterPro"/>
</dbReference>
<accession>A0A2X0KMX1</accession>
<dbReference type="CDD" id="cd00609">
    <property type="entry name" value="AAT_like"/>
    <property type="match status" value="1"/>
</dbReference>
<dbReference type="PANTHER" id="PTHR46383:SF1">
    <property type="entry name" value="ASPARTATE AMINOTRANSFERASE"/>
    <property type="match status" value="1"/>
</dbReference>
<dbReference type="Gene3D" id="3.40.640.10">
    <property type="entry name" value="Type I PLP-dependent aspartate aminotransferase-like (Major domain)"/>
    <property type="match status" value="1"/>
</dbReference>
<evidence type="ECO:0000256" key="4">
    <source>
        <dbReference type="ARBA" id="ARBA00022679"/>
    </source>
</evidence>
<dbReference type="SUPFAM" id="SSF53383">
    <property type="entry name" value="PLP-dependent transferases"/>
    <property type="match status" value="1"/>
</dbReference>
<keyword evidence="8" id="KW-1185">Reference proteome</keyword>
<comment type="cofactor">
    <cofactor evidence="1">
        <name>pyridoxal 5'-phosphate</name>
        <dbReference type="ChEBI" id="CHEBI:597326"/>
    </cofactor>
</comment>
<dbReference type="AlphaFoldDB" id="A0A2X0KMX1"/>
<evidence type="ECO:0000256" key="1">
    <source>
        <dbReference type="ARBA" id="ARBA00001933"/>
    </source>
</evidence>
<evidence type="ECO:0000259" key="6">
    <source>
        <dbReference type="Pfam" id="PF00155"/>
    </source>
</evidence>
<sequence length="413" mass="45849">MRFQVNPWLLKTSAPPIPRASVWAKEYDASSSSSLGPLINLAQGVPGAPPPAEFQRRLAEAAAKPETTRYGDLRGDDHLREALSHDVTRAYGVKEGGVAAGEIVVTAGANLGFYSIMVSLAQTGDEVILPTPWYFNQSMSLDQLGITTVPLVCDAPSFQPSAERAESLITLKTRAIVLVTPNNPTGAIYSDELLHRFAVLARRHRIALVIDKLHADETYREFLAPGAPPHTLFQDQDWRAYLVHIFSFSKSYAIPGHRLGAVIASEDFLTQVHKALDCLQICPARPAQEVVAWAMGAMRSWREETRDEIMRRQDVFKDLLEDVEGWEVCVGGGYFAYVKHPFKKSSSELVASRLGSQVGIVVLPGTFFGPEFDNVDDDRYIRFSIANVSIEMLQLVPARLRRLNEIWDTLSRS</sequence>
<comment type="similarity">
    <text evidence="2">Belongs to the class-I pyridoxal-phosphate-dependent aminotransferase family.</text>
</comment>
<dbReference type="EMBL" id="FMWP01000018">
    <property type="protein sequence ID" value="SCZ92646.1"/>
    <property type="molecule type" value="Genomic_DNA"/>
</dbReference>
<evidence type="ECO:0000256" key="2">
    <source>
        <dbReference type="ARBA" id="ARBA00007441"/>
    </source>
</evidence>
<gene>
    <name evidence="7" type="ORF">BZ3500_MVSOF-1268-A1-R1_CHR5-2G08064</name>
</gene>
<dbReference type="OrthoDB" id="7042322at2759"/>
<evidence type="ECO:0000313" key="8">
    <source>
        <dbReference type="Proteomes" id="UP000249723"/>
    </source>
</evidence>
<organism evidence="7 8">
    <name type="scientific">Microbotryum saponariae</name>
    <dbReference type="NCBI Taxonomy" id="289078"/>
    <lineage>
        <taxon>Eukaryota</taxon>
        <taxon>Fungi</taxon>
        <taxon>Dikarya</taxon>
        <taxon>Basidiomycota</taxon>
        <taxon>Pucciniomycotina</taxon>
        <taxon>Microbotryomycetes</taxon>
        <taxon>Microbotryales</taxon>
        <taxon>Microbotryaceae</taxon>
        <taxon>Microbotryum</taxon>
    </lineage>
</organism>
<dbReference type="PANTHER" id="PTHR46383">
    <property type="entry name" value="ASPARTATE AMINOTRANSFERASE"/>
    <property type="match status" value="1"/>
</dbReference>
<dbReference type="STRING" id="289078.A0A2X0KMX1"/>
<name>A0A2X0KMX1_9BASI</name>
<dbReference type="GO" id="GO:0008483">
    <property type="term" value="F:transaminase activity"/>
    <property type="evidence" value="ECO:0007669"/>
    <property type="project" value="UniProtKB-KW"/>
</dbReference>
<protein>
    <submittedName>
        <fullName evidence="7">BZ3500_MvSof-1268-A1-R1_Chr5-2g08064 protein</fullName>
    </submittedName>
</protein>
<dbReference type="Proteomes" id="UP000249723">
    <property type="component" value="Unassembled WGS sequence"/>
</dbReference>
<dbReference type="Pfam" id="PF00155">
    <property type="entry name" value="Aminotran_1_2"/>
    <property type="match status" value="1"/>
</dbReference>
<dbReference type="InterPro" id="IPR015424">
    <property type="entry name" value="PyrdxlP-dep_Trfase"/>
</dbReference>
<keyword evidence="3" id="KW-0032">Aminotransferase</keyword>
<dbReference type="GO" id="GO:0006520">
    <property type="term" value="P:amino acid metabolic process"/>
    <property type="evidence" value="ECO:0007669"/>
    <property type="project" value="InterPro"/>
</dbReference>
<keyword evidence="4" id="KW-0808">Transferase</keyword>